<reference evidence="4" key="1">
    <citation type="journal article" date="2020" name="Stud. Mycol.">
        <title>101 Dothideomycetes genomes: a test case for predicting lifestyles and emergence of pathogens.</title>
        <authorList>
            <person name="Haridas S."/>
            <person name="Albert R."/>
            <person name="Binder M."/>
            <person name="Bloem J."/>
            <person name="Labutti K."/>
            <person name="Salamov A."/>
            <person name="Andreopoulos B."/>
            <person name="Baker S."/>
            <person name="Barry K."/>
            <person name="Bills G."/>
            <person name="Bluhm B."/>
            <person name="Cannon C."/>
            <person name="Castanera R."/>
            <person name="Culley D."/>
            <person name="Daum C."/>
            <person name="Ezra D."/>
            <person name="Gonzalez J."/>
            <person name="Henrissat B."/>
            <person name="Kuo A."/>
            <person name="Liang C."/>
            <person name="Lipzen A."/>
            <person name="Lutzoni F."/>
            <person name="Magnuson J."/>
            <person name="Mondo S."/>
            <person name="Nolan M."/>
            <person name="Ohm R."/>
            <person name="Pangilinan J."/>
            <person name="Park H.-J."/>
            <person name="Ramirez L."/>
            <person name="Alfaro M."/>
            <person name="Sun H."/>
            <person name="Tritt A."/>
            <person name="Yoshinaga Y."/>
            <person name="Zwiers L.-H."/>
            <person name="Turgeon B."/>
            <person name="Goodwin S."/>
            <person name="Spatafora J."/>
            <person name="Crous P."/>
            <person name="Grigoriev I."/>
        </authorList>
    </citation>
    <scope>NUCLEOTIDE SEQUENCE</scope>
    <source>
        <strain evidence="4">CBS 121410</strain>
    </source>
</reference>
<feature type="domain" description="DUF3295" evidence="3">
    <location>
        <begin position="163"/>
        <end position="555"/>
    </location>
</feature>
<dbReference type="EMBL" id="ML978711">
    <property type="protein sequence ID" value="KAF2091713.1"/>
    <property type="molecule type" value="Genomic_DNA"/>
</dbReference>
<dbReference type="GO" id="GO:0031930">
    <property type="term" value="P:mitochondria-nucleus signaling pathway"/>
    <property type="evidence" value="ECO:0007669"/>
    <property type="project" value="TreeGrafter"/>
</dbReference>
<accession>A0A9P4I1E2</accession>
<proteinExistence type="predicted"/>
<feature type="region of interest" description="Disordered" evidence="1">
    <location>
        <begin position="393"/>
        <end position="449"/>
    </location>
</feature>
<evidence type="ECO:0000259" key="2">
    <source>
        <dbReference type="Pfam" id="PF08550"/>
    </source>
</evidence>
<dbReference type="Proteomes" id="UP000799776">
    <property type="component" value="Unassembled WGS sequence"/>
</dbReference>
<evidence type="ECO:0000259" key="3">
    <source>
        <dbReference type="Pfam" id="PF11702"/>
    </source>
</evidence>
<feature type="compositionally biased region" description="Polar residues" evidence="1">
    <location>
        <begin position="188"/>
        <end position="200"/>
    </location>
</feature>
<sequence>MPFRSQVPLLQVEPGAITTVDTSSAEQLFGLWSIFSKCSGAMDDGRRLENLSWRLWTRETFCCAPERKPILPPRWSFSRKNSMAGFPVPALSSSIDSDDSDDLATHATASSSRPEIRRLDSTESYNKGFEKHITPLDLGHLVTSIQEKKDTTPRLSTPPPRIVPESSTSTVATAIDSDASKMSPPVGSETSDSTDCSSHSVVRGFTPGRVSVSSSLRSKTNLQSAPAPILKPNPTTRPEPIKRKGAMFTLGGSSDEGGESSLETHMQMSNTVRSSLSDGLKRPAMNRKTTSFKDEVVTRTIPDMKAYESEEVFETDSEDDDVAVSESAIDDDDEDDEDEDDDQWEDSDEDESGPASAANHQVSFHRVDSKPNLTSRRSLLTSLMHEGDRAQALQNAASKSTPAIRRSRTSSPNGPLVAESPSKETAQPPPTRQQRLQPPQEAQIPRSKPIIMTTSNTHATPALSPRTTRRNMLTTELTESLRKHLLWERQQKNSTSNAVLKRRHTSTDVKNLKNYPNESQAAPLSRVKEQATKGNNSWTTNYFDTGLQEYHERGW</sequence>
<dbReference type="PANTHER" id="PTHR28014:SF1">
    <property type="entry name" value="NEGATIVE REGULATOR OF RAS-CAMP PATHWAY"/>
    <property type="match status" value="1"/>
</dbReference>
<feature type="domain" description="Nitrogen regulatory protein areA GATA-like" evidence="2">
    <location>
        <begin position="31"/>
        <end position="58"/>
    </location>
</feature>
<dbReference type="InterPro" id="IPR021711">
    <property type="entry name" value="DUF3295"/>
</dbReference>
<dbReference type="AlphaFoldDB" id="A0A9P4I1E2"/>
<dbReference type="GO" id="GO:0005737">
    <property type="term" value="C:cytoplasm"/>
    <property type="evidence" value="ECO:0007669"/>
    <property type="project" value="TreeGrafter"/>
</dbReference>
<comment type="caution">
    <text evidence="4">The sequence shown here is derived from an EMBL/GenBank/DDBJ whole genome shotgun (WGS) entry which is preliminary data.</text>
</comment>
<dbReference type="OrthoDB" id="5054775at2759"/>
<evidence type="ECO:0000313" key="4">
    <source>
        <dbReference type="EMBL" id="KAF2091713.1"/>
    </source>
</evidence>
<feature type="compositionally biased region" description="Polar residues" evidence="1">
    <location>
        <begin position="211"/>
        <end position="224"/>
    </location>
</feature>
<feature type="region of interest" description="Disordered" evidence="1">
    <location>
        <begin position="94"/>
        <end position="120"/>
    </location>
</feature>
<dbReference type="PANTHER" id="PTHR28014">
    <property type="entry name" value="NEGATIVE REGULATOR OF RAS-CAMP PATHWAY"/>
    <property type="match status" value="1"/>
</dbReference>
<dbReference type="Pfam" id="PF11702">
    <property type="entry name" value="DUF3295"/>
    <property type="match status" value="2"/>
</dbReference>
<dbReference type="GO" id="GO:0006808">
    <property type="term" value="P:regulation of nitrogen utilization"/>
    <property type="evidence" value="ECO:0007669"/>
    <property type="project" value="TreeGrafter"/>
</dbReference>
<feature type="compositionally biased region" description="Polar residues" evidence="1">
    <location>
        <begin position="264"/>
        <end position="277"/>
    </location>
</feature>
<name>A0A9P4I1E2_9PEZI</name>
<protein>
    <submittedName>
        <fullName evidence="4">DUF1752-domain-containing protein</fullName>
    </submittedName>
</protein>
<keyword evidence="5" id="KW-1185">Reference proteome</keyword>
<organism evidence="4 5">
    <name type="scientific">Saccharata proteae CBS 121410</name>
    <dbReference type="NCBI Taxonomy" id="1314787"/>
    <lineage>
        <taxon>Eukaryota</taxon>
        <taxon>Fungi</taxon>
        <taxon>Dikarya</taxon>
        <taxon>Ascomycota</taxon>
        <taxon>Pezizomycotina</taxon>
        <taxon>Dothideomycetes</taxon>
        <taxon>Dothideomycetes incertae sedis</taxon>
        <taxon>Botryosphaeriales</taxon>
        <taxon>Saccharataceae</taxon>
        <taxon>Saccharata</taxon>
    </lineage>
</organism>
<dbReference type="InterPro" id="IPR053043">
    <property type="entry name" value="Ras-cAMP_regulatory"/>
</dbReference>
<feature type="domain" description="DUF3295" evidence="3">
    <location>
        <begin position="88"/>
        <end position="154"/>
    </location>
</feature>
<evidence type="ECO:0000313" key="5">
    <source>
        <dbReference type="Proteomes" id="UP000799776"/>
    </source>
</evidence>
<dbReference type="InterPro" id="IPR013860">
    <property type="entry name" value="AreA_GATA"/>
</dbReference>
<feature type="compositionally biased region" description="Acidic residues" evidence="1">
    <location>
        <begin position="309"/>
        <end position="352"/>
    </location>
</feature>
<dbReference type="GO" id="GO:0000122">
    <property type="term" value="P:negative regulation of transcription by RNA polymerase II"/>
    <property type="evidence" value="ECO:0007669"/>
    <property type="project" value="TreeGrafter"/>
</dbReference>
<feature type="region of interest" description="Disordered" evidence="1">
    <location>
        <begin position="147"/>
        <end position="373"/>
    </location>
</feature>
<gene>
    <name evidence="4" type="ORF">K490DRAFT_30907</name>
</gene>
<dbReference type="Pfam" id="PF08550">
    <property type="entry name" value="GATA_AreA"/>
    <property type="match status" value="1"/>
</dbReference>
<evidence type="ECO:0000256" key="1">
    <source>
        <dbReference type="SAM" id="MobiDB-lite"/>
    </source>
</evidence>